<dbReference type="Proteomes" id="UP001139981">
    <property type="component" value="Unassembled WGS sequence"/>
</dbReference>
<organism evidence="1 2">
    <name type="scientific">Coemansia aciculifera</name>
    <dbReference type="NCBI Taxonomy" id="417176"/>
    <lineage>
        <taxon>Eukaryota</taxon>
        <taxon>Fungi</taxon>
        <taxon>Fungi incertae sedis</taxon>
        <taxon>Zoopagomycota</taxon>
        <taxon>Kickxellomycotina</taxon>
        <taxon>Kickxellomycetes</taxon>
        <taxon>Kickxellales</taxon>
        <taxon>Kickxellaceae</taxon>
        <taxon>Coemansia</taxon>
    </lineage>
</organism>
<gene>
    <name evidence="1" type="primary">TUS1</name>
    <name evidence="1" type="ORF">IWW38_000090</name>
</gene>
<keyword evidence="2" id="KW-1185">Reference proteome</keyword>
<sequence length="1371" mass="147266">MATTPLGPAGEGNSSNGSGSGGTRKHRGSPFTSWLKKSNSSEAANSKKLASPAEEIKLVFLRQLELSSVELNGKHYHSVFTGAQIVVTTCWRGGEGGGGDDIILNHFGLPDRKLASNVASRLIDCSLYTHVSGPSSQGEAAGMVIDSNTEIYTLTSDALAALKSLHKGDTLQRAKTHTRRRYMDLRGHMQTRSVDSQGTGSLNLSGDSSSSSSSSSQHASITGLNASTGRSSQALMPPPLDLSRAGKTRFSNMSNSPSDTLVGLGGPATPNNGDALGSSGLREVSIPTGDFAGLLNTWSFLGAANSRHSIHRQPSAALLSGALDGEAGQRISRDLESAELAQRRWALCPTEPALRRRCPSAPSLSSAHSDSDVSYLTAFRDSTNVTHQPGQQQQQQQRVSRDSWYDGSQVSDITAASSYVGVQFRGAAPDRLSVTSSLRPWHPARSSMEPCVGPNEEPTASTAEPLPSSLYMPEVGPCRDSYDSADSRRQSVQQRQSIEQPARQLLWRDTVPAALLQSLGQETIAQQEAIHELISTETGYLHDLELIDTVFAEPLLGQPHVMEGVRALGFLHTVFYNYRALIDNSRQLCAQLAERQQQMSNAVVVGGVGDIFDQWADDLQAFVDYSVHVPDAQSELEAELLASPALAQFLAEAEKTPLARRLPIQSFIGRPATRFSRYPMLLDAIVKRAPEDAELLRSAAAKVRAALCEIDRRTGDGAAAHRIRQISQRLSLPAGARESLALDNPARRLIKEGVLLVLDTGARALVFLFDNSLIVASEERVPHAKSVSRYVADDRIIPVSMLDACVPLAESGTLVGIREALRLQPASLAQRPALLRHSSSSSTVKAQAAVGLPLAFVHIGCRALGRTLLVASEAERDQWVAAVSRRICVPQTLVEAYTDLRMLSDRDFAMNRAPLCSALFAAKLSACQMVLFGSKEGLHMGIYGVPTSVIRVSQPGCVSKIHILHDFNLVVALCDANLVVYSLSTIEKSTTATFLQQQQASAIGGLTGTKIASSVAFFDVGVFMGAPLIVLMKLRGSKSHFKCIQPRYNPIESSHGSTDSSQAGDTTTSGGSQPPLPLDSNNDGDMPPSLRIVYQGTRTSLHLISEFGVSGKARRVHYLRRKLCIVCAKSFEIVDVQTARLLRSLPDPMDDDFSFVIHRNDSGLALATCKVGRDFLLCYESFAFYIDNFGRRARPHVFIRWEMRPTHVSFRYPYVVAINPVFIEVRHIETGVLLSIIRIKNAVCLNPDSSSTVLHIAVGPGAVGTAMSLPTVANPTPASAEEEEEDSALPRPVSTALSAASNKPSADSLAIHGFIVPGLSGTSGTRLFPEGISSHHRIVEIRLPPLKSTSSSTKPTTSAATVTAAAAAASN</sequence>
<proteinExistence type="predicted"/>
<comment type="caution">
    <text evidence="1">The sequence shown here is derived from an EMBL/GenBank/DDBJ whole genome shotgun (WGS) entry which is preliminary data.</text>
</comment>
<name>A0ACC1MA16_9FUNG</name>
<evidence type="ECO:0000313" key="1">
    <source>
        <dbReference type="EMBL" id="KAJ2901125.1"/>
    </source>
</evidence>
<protein>
    <submittedName>
        <fullName evidence="1">Rho guanine nucleotide exchange factor</fullName>
    </submittedName>
</protein>
<dbReference type="EMBL" id="JANBVB010000001">
    <property type="protein sequence ID" value="KAJ2901125.1"/>
    <property type="molecule type" value="Genomic_DNA"/>
</dbReference>
<evidence type="ECO:0000313" key="2">
    <source>
        <dbReference type="Proteomes" id="UP001139981"/>
    </source>
</evidence>
<reference evidence="1" key="1">
    <citation type="submission" date="2022-07" db="EMBL/GenBank/DDBJ databases">
        <title>Phylogenomic reconstructions and comparative analyses of Kickxellomycotina fungi.</title>
        <authorList>
            <person name="Reynolds N.K."/>
            <person name="Stajich J.E."/>
            <person name="Barry K."/>
            <person name="Grigoriev I.V."/>
            <person name="Crous P."/>
            <person name="Smith M.E."/>
        </authorList>
    </citation>
    <scope>NUCLEOTIDE SEQUENCE</scope>
    <source>
        <strain evidence="1">CBS 190363</strain>
    </source>
</reference>
<accession>A0ACC1MA16</accession>